<dbReference type="Proteomes" id="UP000199665">
    <property type="component" value="Unassembled WGS sequence"/>
</dbReference>
<reference evidence="1 2" key="1">
    <citation type="submission" date="2016-10" db="EMBL/GenBank/DDBJ databases">
        <authorList>
            <person name="Varghese N."/>
            <person name="Submissions S."/>
        </authorList>
    </citation>
    <scope>NUCLEOTIDE SEQUENCE [LARGE SCALE GENOMIC DNA]</scope>
    <source>
        <strain evidence="1 2">DSM 18327</strain>
    </source>
</reference>
<protein>
    <submittedName>
        <fullName evidence="1">Uncharacterized protein</fullName>
    </submittedName>
</protein>
<name>A0ABY0XYX4_9PSED</name>
<gene>
    <name evidence="1" type="ORF">SAMN05216205_2708</name>
</gene>
<evidence type="ECO:0000313" key="1">
    <source>
        <dbReference type="EMBL" id="SEC58592.1"/>
    </source>
</evidence>
<organism evidence="1 2">
    <name type="scientific">Pseudomonas mohnii</name>
    <dbReference type="NCBI Taxonomy" id="395600"/>
    <lineage>
        <taxon>Bacteria</taxon>
        <taxon>Pseudomonadati</taxon>
        <taxon>Pseudomonadota</taxon>
        <taxon>Gammaproteobacteria</taxon>
        <taxon>Pseudomonadales</taxon>
        <taxon>Pseudomonadaceae</taxon>
        <taxon>Pseudomonas</taxon>
    </lineage>
</organism>
<accession>A0ABY0XYX4</accession>
<keyword evidence="2" id="KW-1185">Reference proteome</keyword>
<evidence type="ECO:0000313" key="2">
    <source>
        <dbReference type="Proteomes" id="UP000199665"/>
    </source>
</evidence>
<proteinExistence type="predicted"/>
<comment type="caution">
    <text evidence="1">The sequence shown here is derived from an EMBL/GenBank/DDBJ whole genome shotgun (WGS) entry which is preliminary data.</text>
</comment>
<sequence>MRGAKCAILGVLPQPLKVVANGDPAASITAKAVDIR</sequence>
<dbReference type="EMBL" id="FNRV01000001">
    <property type="protein sequence ID" value="SEC58592.1"/>
    <property type="molecule type" value="Genomic_DNA"/>
</dbReference>